<feature type="compositionally biased region" description="Basic and acidic residues" evidence="2">
    <location>
        <begin position="454"/>
        <end position="473"/>
    </location>
</feature>
<dbReference type="PROSITE" id="PS50888">
    <property type="entry name" value="BHLH"/>
    <property type="match status" value="1"/>
</dbReference>
<feature type="compositionally biased region" description="Polar residues" evidence="2">
    <location>
        <begin position="30"/>
        <end position="39"/>
    </location>
</feature>
<feature type="region of interest" description="Disordered" evidence="2">
    <location>
        <begin position="1"/>
        <end position="103"/>
    </location>
</feature>
<keyword evidence="5" id="KW-1185">Reference proteome</keyword>
<evidence type="ECO:0000313" key="4">
    <source>
        <dbReference type="EMBL" id="SPO02687.1"/>
    </source>
</evidence>
<dbReference type="Pfam" id="PF00010">
    <property type="entry name" value="HLH"/>
    <property type="match status" value="1"/>
</dbReference>
<evidence type="ECO:0000256" key="1">
    <source>
        <dbReference type="SAM" id="Coils"/>
    </source>
</evidence>
<dbReference type="InterPro" id="IPR011598">
    <property type="entry name" value="bHLH_dom"/>
</dbReference>
<dbReference type="PANTHER" id="PTHR47336">
    <property type="entry name" value="TRANSCRIPTION FACTOR HMS1-RELATED"/>
    <property type="match status" value="1"/>
</dbReference>
<keyword evidence="1" id="KW-0175">Coiled coil</keyword>
<dbReference type="InterPro" id="IPR052099">
    <property type="entry name" value="Regulatory_TF_Diverse"/>
</dbReference>
<comment type="caution">
    <text evidence="4">The sequence shown here is derived from an EMBL/GenBank/DDBJ whole genome shotgun (WGS) entry which is preliminary data.</text>
</comment>
<evidence type="ECO:0000313" key="5">
    <source>
        <dbReference type="Proteomes" id="UP001187682"/>
    </source>
</evidence>
<dbReference type="SMART" id="SM00353">
    <property type="entry name" value="HLH"/>
    <property type="match status" value="1"/>
</dbReference>
<dbReference type="InterPro" id="IPR036638">
    <property type="entry name" value="HLH_DNA-bd_sf"/>
</dbReference>
<dbReference type="SUPFAM" id="SSF47459">
    <property type="entry name" value="HLH, helix-loop-helix DNA-binding domain"/>
    <property type="match status" value="1"/>
</dbReference>
<dbReference type="Proteomes" id="UP001187682">
    <property type="component" value="Unassembled WGS sequence"/>
</dbReference>
<gene>
    <name evidence="4" type="ORF">DNG_05360</name>
</gene>
<dbReference type="Gene3D" id="4.10.280.10">
    <property type="entry name" value="Helix-loop-helix DNA-binding domain"/>
    <property type="match status" value="1"/>
</dbReference>
<sequence length="582" mass="63387">MDPNFLNDMELFPRSNQPNTEPLSAGAVPPTSSDGSLWNPSIALGVSDEATPGLSYAQQNQGGMPYGAGGSSRPPFPVTTIPAPAPAGRKRDGRGRKRAKVDSDASALESADYWIHLDDDDLDNRLGGSFEIDFSGRRNETKQFTRPMPAFYTMGSTPGLGTGLYTTANLSLLRGNDFIDDAALDNALSEDEDGWDSLNLTDQLSKIETEPPAEVPPREGLYSTPLSWEKPQLGLPSDPMLSGFSPNTPLLSDMEQKNLLAIALNTNRPPPANFGPGFGTGFGFGYGYDVLGNGFPTLGADTLLESLGAPNLGDLSRPLEQPRPIPQPPFQSQAPMAPSSQTPLTKARDQSSGLPQSQPPQTARSQQQGQQRQQGQQAQKQPLHDRERQGPPSQSQQPPSKLESSTPAQSTSQPQQSHPPESKRGIRGQAQTQEPTTAEKTTESSSQPVDTEQEDKSKEKAKPGDRAAHNDIERKYRMNLKDRISELRDCVPALRTINEEGLEEDEGSAAAQALPKVSKGTVLTKATEYIHVLERRNKAIMREHQELSRRLQAFEQLLNATARQPFPMPSYSRALFDPRGFC</sequence>
<name>A0AAE8SW69_9PEZI</name>
<feature type="compositionally biased region" description="Polar residues" evidence="2">
    <location>
        <begin position="429"/>
        <end position="450"/>
    </location>
</feature>
<dbReference type="AlphaFoldDB" id="A0AAE8SW69"/>
<feature type="domain" description="BHLH" evidence="3">
    <location>
        <begin position="464"/>
        <end position="533"/>
    </location>
</feature>
<dbReference type="PANTHER" id="PTHR47336:SF2">
    <property type="entry name" value="TRANSCRIPTION FACTOR HMS1-RELATED"/>
    <property type="match status" value="1"/>
</dbReference>
<proteinExistence type="predicted"/>
<organism evidence="4 5">
    <name type="scientific">Cephalotrichum gorgonifer</name>
    <dbReference type="NCBI Taxonomy" id="2041049"/>
    <lineage>
        <taxon>Eukaryota</taxon>
        <taxon>Fungi</taxon>
        <taxon>Dikarya</taxon>
        <taxon>Ascomycota</taxon>
        <taxon>Pezizomycotina</taxon>
        <taxon>Sordariomycetes</taxon>
        <taxon>Hypocreomycetidae</taxon>
        <taxon>Microascales</taxon>
        <taxon>Microascaceae</taxon>
        <taxon>Cephalotrichum</taxon>
    </lineage>
</organism>
<reference evidence="4" key="1">
    <citation type="submission" date="2018-03" db="EMBL/GenBank/DDBJ databases">
        <authorList>
            <person name="Guldener U."/>
        </authorList>
    </citation>
    <scope>NUCLEOTIDE SEQUENCE</scope>
</reference>
<feature type="compositionally biased region" description="Low complexity" evidence="2">
    <location>
        <begin position="350"/>
        <end position="381"/>
    </location>
</feature>
<feature type="coiled-coil region" evidence="1">
    <location>
        <begin position="530"/>
        <end position="564"/>
    </location>
</feature>
<feature type="region of interest" description="Disordered" evidence="2">
    <location>
        <begin position="312"/>
        <end position="473"/>
    </location>
</feature>
<feature type="compositionally biased region" description="Low complexity" evidence="2">
    <location>
        <begin position="391"/>
        <end position="419"/>
    </location>
</feature>
<dbReference type="GO" id="GO:0046983">
    <property type="term" value="F:protein dimerization activity"/>
    <property type="evidence" value="ECO:0007669"/>
    <property type="project" value="InterPro"/>
</dbReference>
<accession>A0AAE8SW69</accession>
<evidence type="ECO:0000259" key="3">
    <source>
        <dbReference type="PROSITE" id="PS50888"/>
    </source>
</evidence>
<dbReference type="EMBL" id="ONZQ02000007">
    <property type="protein sequence ID" value="SPO02687.1"/>
    <property type="molecule type" value="Genomic_DNA"/>
</dbReference>
<evidence type="ECO:0000256" key="2">
    <source>
        <dbReference type="SAM" id="MobiDB-lite"/>
    </source>
</evidence>
<protein>
    <recommendedName>
        <fullName evidence="3">BHLH domain-containing protein</fullName>
    </recommendedName>
</protein>